<evidence type="ECO:0000256" key="5">
    <source>
        <dbReference type="ARBA" id="ARBA00023139"/>
    </source>
</evidence>
<gene>
    <name evidence="9" type="ORF">HMPREF9020_00375</name>
</gene>
<dbReference type="Gene3D" id="3.40.190.10">
    <property type="entry name" value="Periplasmic binding protein-like II"/>
    <property type="match status" value="2"/>
</dbReference>
<dbReference type="GO" id="GO:0016020">
    <property type="term" value="C:membrane"/>
    <property type="evidence" value="ECO:0007669"/>
    <property type="project" value="UniProtKB-SubCell"/>
</dbReference>
<keyword evidence="8" id="KW-1133">Transmembrane helix</keyword>
<dbReference type="Pfam" id="PF03180">
    <property type="entry name" value="Lipoprotein_9"/>
    <property type="match status" value="1"/>
</dbReference>
<dbReference type="EMBL" id="ADCX01000002">
    <property type="protein sequence ID" value="EFG26747.1"/>
    <property type="molecule type" value="Genomic_DNA"/>
</dbReference>
<comment type="similarity">
    <text evidence="2">Belongs to the NlpA lipoprotein family.</text>
</comment>
<accession>W5IIC1</accession>
<sequence>MSAPDQEPQEGQADQTPLSSQAASSAEPVRVNHRLRNLLIAGILVIAVVLAAFFGIRVSRSGHESAAKGSKSNPVLIGVVGANNEQWKVFKAEAQKEGIYVELKNFTDYTSENPALAQGSLDLNEFQHILYLANYNVKNNQNLQPIGGTAVFPLGLYSKNYKKVSQIPAGSTIAIPNDETNQARALGVLKSAGLITLKGGWTAFSSPNDVDTAKSKVKVKAVEAAKVANSLSDPSIAAGVVNNDYVKDAGINPTDAIYQDSAASESSKPYINVWVARKADAKNPLYLKLVKIFHKKTVTDALMRQSGNQGTLNYDSAADLQKILSTVEKQARQAGEQETAGKK</sequence>
<dbReference type="RefSeq" id="WP_006292730.1">
    <property type="nucleotide sequence ID" value="NZ_GG770225.1"/>
</dbReference>
<keyword evidence="8" id="KW-0812">Transmembrane</keyword>
<keyword evidence="4 8" id="KW-0472">Membrane</keyword>
<feature type="transmembrane region" description="Helical" evidence="8">
    <location>
        <begin position="38"/>
        <end position="56"/>
    </location>
</feature>
<comment type="caution">
    <text evidence="9">The sequence shown here is derived from an EMBL/GenBank/DDBJ whole genome shotgun (WGS) entry which is preliminary data.</text>
</comment>
<feature type="compositionally biased region" description="Polar residues" evidence="7">
    <location>
        <begin position="12"/>
        <end position="24"/>
    </location>
</feature>
<evidence type="ECO:0000256" key="4">
    <source>
        <dbReference type="ARBA" id="ARBA00023136"/>
    </source>
</evidence>
<dbReference type="Proteomes" id="UP000005777">
    <property type="component" value="Unassembled WGS sequence"/>
</dbReference>
<reference evidence="9 10" key="1">
    <citation type="submission" date="2012-01" db="EMBL/GenBank/DDBJ databases">
        <title>The Genome Sequence of Scardovia inopinata F0304.</title>
        <authorList>
            <consortium name="The Broad Institute Genome Sequencing Platform"/>
            <person name="Ward D."/>
            <person name="Earl A."/>
            <person name="Feldgarden M."/>
            <person name="Gevers D."/>
            <person name="Young S."/>
            <person name="Zeng Q."/>
            <person name="Koehrsen M."/>
            <person name="Alvarado L."/>
            <person name="Berlin A.M."/>
            <person name="Borenstein D."/>
            <person name="Chapman S.B."/>
            <person name="Chen Z."/>
            <person name="Engels R."/>
            <person name="Freedman E."/>
            <person name="Gellesch M."/>
            <person name="Goldberg J."/>
            <person name="Griggs A."/>
            <person name="Gujja S."/>
            <person name="Heilman E.R."/>
            <person name="Heiman D.I."/>
            <person name="Hepburn T.A."/>
            <person name="Howarth C."/>
            <person name="Jen D."/>
            <person name="Larson L."/>
            <person name="Mehta T."/>
            <person name="Park D."/>
            <person name="Pearson M."/>
            <person name="Richards J."/>
            <person name="Roberts A."/>
            <person name="Saif S."/>
            <person name="Shea T.D."/>
            <person name="Shenoy N."/>
            <person name="Sisk P."/>
            <person name="Stolte C."/>
            <person name="Sykes S.N."/>
            <person name="Walk T."/>
            <person name="White J."/>
            <person name="Yandava C."/>
            <person name="Izard J."/>
            <person name="Baranova O.V."/>
            <person name="Blanton J.M."/>
            <person name="Tanner A.C."/>
            <person name="Dewhirst F."/>
            <person name="Haas B."/>
            <person name="Nusbaum C."/>
            <person name="Birren B."/>
        </authorList>
    </citation>
    <scope>NUCLEOTIDE SEQUENCE [LARGE SCALE GENOMIC DNA]</scope>
    <source>
        <strain evidence="9 10">F0304</strain>
    </source>
</reference>
<dbReference type="eggNOG" id="COG1464">
    <property type="taxonomic scope" value="Bacteria"/>
</dbReference>
<evidence type="ECO:0000256" key="2">
    <source>
        <dbReference type="ARBA" id="ARBA00008973"/>
    </source>
</evidence>
<evidence type="ECO:0000256" key="8">
    <source>
        <dbReference type="SAM" id="Phobius"/>
    </source>
</evidence>
<feature type="region of interest" description="Disordered" evidence="7">
    <location>
        <begin position="1"/>
        <end position="26"/>
    </location>
</feature>
<evidence type="ECO:0000256" key="3">
    <source>
        <dbReference type="ARBA" id="ARBA00022729"/>
    </source>
</evidence>
<protein>
    <submittedName>
        <fullName evidence="9">YaeC family lipoprotein</fullName>
    </submittedName>
</protein>
<evidence type="ECO:0000313" key="10">
    <source>
        <dbReference type="Proteomes" id="UP000005777"/>
    </source>
</evidence>
<keyword evidence="5" id="KW-0564">Palmitate</keyword>
<organism evidence="9 10">
    <name type="scientific">Scardovia inopinata F0304</name>
    <dbReference type="NCBI Taxonomy" id="641146"/>
    <lineage>
        <taxon>Bacteria</taxon>
        <taxon>Bacillati</taxon>
        <taxon>Actinomycetota</taxon>
        <taxon>Actinomycetes</taxon>
        <taxon>Bifidobacteriales</taxon>
        <taxon>Bifidobacteriaceae</taxon>
        <taxon>Scardovia</taxon>
    </lineage>
</organism>
<evidence type="ECO:0000256" key="1">
    <source>
        <dbReference type="ARBA" id="ARBA00004635"/>
    </source>
</evidence>
<dbReference type="InterPro" id="IPR004872">
    <property type="entry name" value="Lipoprotein_NlpA"/>
</dbReference>
<dbReference type="PANTHER" id="PTHR30429">
    <property type="entry name" value="D-METHIONINE-BINDING LIPOPROTEIN METQ"/>
    <property type="match status" value="1"/>
</dbReference>
<dbReference type="HOGENOM" id="CLU_067080_1_1_11"/>
<evidence type="ECO:0000256" key="7">
    <source>
        <dbReference type="SAM" id="MobiDB-lite"/>
    </source>
</evidence>
<dbReference type="AlphaFoldDB" id="W5IIC1"/>
<keyword evidence="6 9" id="KW-0449">Lipoprotein</keyword>
<evidence type="ECO:0000313" key="9">
    <source>
        <dbReference type="EMBL" id="EFG26747.1"/>
    </source>
</evidence>
<keyword evidence="3" id="KW-0732">Signal</keyword>
<evidence type="ECO:0000256" key="6">
    <source>
        <dbReference type="ARBA" id="ARBA00023288"/>
    </source>
</evidence>
<keyword evidence="10" id="KW-1185">Reference proteome</keyword>
<comment type="subcellular location">
    <subcellularLocation>
        <location evidence="1">Membrane</location>
        <topology evidence="1">Lipid-anchor</topology>
    </subcellularLocation>
</comment>
<proteinExistence type="inferred from homology"/>
<dbReference type="PANTHER" id="PTHR30429:SF3">
    <property type="entry name" value="LIPOPROTEIN"/>
    <property type="match status" value="1"/>
</dbReference>
<dbReference type="SUPFAM" id="SSF53850">
    <property type="entry name" value="Periplasmic binding protein-like II"/>
    <property type="match status" value="1"/>
</dbReference>
<name>W5IIC1_SCAIO</name>